<reference evidence="1" key="2">
    <citation type="journal article" date="2023" name="Microbiol Resour">
        <title>Decontamination and Annotation of the Draft Genome Sequence of the Oomycete Lagenidium giganteum ARSEF 373.</title>
        <authorList>
            <person name="Morgan W.R."/>
            <person name="Tartar A."/>
        </authorList>
    </citation>
    <scope>NUCLEOTIDE SEQUENCE</scope>
    <source>
        <strain evidence="1">ARSEF 373</strain>
    </source>
</reference>
<gene>
    <name evidence="1" type="ORF">N0F65_004035</name>
</gene>
<dbReference type="EMBL" id="DAKRPA010000144">
    <property type="protein sequence ID" value="DAZ97185.1"/>
    <property type="molecule type" value="Genomic_DNA"/>
</dbReference>
<sequence>GCLVHQAVQARCRLWQRSTSQRPVPPARTCIPTYPMPSLQRMPPYGYSSRSFLEANIFTLKKQARPASRLDLRPLALLNTDYKVKTRIIAKRIRPLLPKRIHEHQT</sequence>
<organism evidence="1 2">
    <name type="scientific">Lagenidium giganteum</name>
    <dbReference type="NCBI Taxonomy" id="4803"/>
    <lineage>
        <taxon>Eukaryota</taxon>
        <taxon>Sar</taxon>
        <taxon>Stramenopiles</taxon>
        <taxon>Oomycota</taxon>
        <taxon>Peronosporomycetes</taxon>
        <taxon>Pythiales</taxon>
        <taxon>Pythiaceae</taxon>
    </lineage>
</organism>
<proteinExistence type="predicted"/>
<keyword evidence="2" id="KW-1185">Reference proteome</keyword>
<evidence type="ECO:0000313" key="1">
    <source>
        <dbReference type="EMBL" id="DAZ97185.1"/>
    </source>
</evidence>
<accession>A0AAV2YSW7</accession>
<dbReference type="Proteomes" id="UP001146120">
    <property type="component" value="Unassembled WGS sequence"/>
</dbReference>
<dbReference type="AlphaFoldDB" id="A0AAV2YSW7"/>
<protein>
    <submittedName>
        <fullName evidence="1">Uncharacterized protein</fullName>
    </submittedName>
</protein>
<feature type="non-terminal residue" evidence="1">
    <location>
        <position position="1"/>
    </location>
</feature>
<comment type="caution">
    <text evidence="1">The sequence shown here is derived from an EMBL/GenBank/DDBJ whole genome shotgun (WGS) entry which is preliminary data.</text>
</comment>
<name>A0AAV2YSW7_9STRA</name>
<reference evidence="1" key="1">
    <citation type="submission" date="2022-11" db="EMBL/GenBank/DDBJ databases">
        <authorList>
            <person name="Morgan W.R."/>
            <person name="Tartar A."/>
        </authorList>
    </citation>
    <scope>NUCLEOTIDE SEQUENCE</scope>
    <source>
        <strain evidence="1">ARSEF 373</strain>
    </source>
</reference>
<evidence type="ECO:0000313" key="2">
    <source>
        <dbReference type="Proteomes" id="UP001146120"/>
    </source>
</evidence>